<evidence type="ECO:0000313" key="1">
    <source>
        <dbReference type="EMBL" id="KKK95416.1"/>
    </source>
</evidence>
<protein>
    <submittedName>
        <fullName evidence="1">Uncharacterized protein</fullName>
    </submittedName>
</protein>
<sequence length="191" mass="21029">IDDSETSGGTITVDTTACNTIEDEATAGSWTLAAEYNMYILNIEEFVGYSTQALDYEEELAEFLDCNEKVRDDIIKIILGFSGDCKNFSADKTFANIFSLTQYGSQSSQKQFHGGFSPPVKSFYLVTLKTENVMDKSIQISLFKGQFFGNGAVDFATAGEYKIVPYSFKAVKDPLRDTSAVNGWSIKEATA</sequence>
<proteinExistence type="predicted"/>
<dbReference type="EMBL" id="LAZR01046920">
    <property type="protein sequence ID" value="KKK95416.1"/>
    <property type="molecule type" value="Genomic_DNA"/>
</dbReference>
<organism evidence="1">
    <name type="scientific">marine sediment metagenome</name>
    <dbReference type="NCBI Taxonomy" id="412755"/>
    <lineage>
        <taxon>unclassified sequences</taxon>
        <taxon>metagenomes</taxon>
        <taxon>ecological metagenomes</taxon>
    </lineage>
</organism>
<name>A0A0F9CFI7_9ZZZZ</name>
<reference evidence="1" key="1">
    <citation type="journal article" date="2015" name="Nature">
        <title>Complex archaea that bridge the gap between prokaryotes and eukaryotes.</title>
        <authorList>
            <person name="Spang A."/>
            <person name="Saw J.H."/>
            <person name="Jorgensen S.L."/>
            <person name="Zaremba-Niedzwiedzka K."/>
            <person name="Martijn J."/>
            <person name="Lind A.E."/>
            <person name="van Eijk R."/>
            <person name="Schleper C."/>
            <person name="Guy L."/>
            <person name="Ettema T.J."/>
        </authorList>
    </citation>
    <scope>NUCLEOTIDE SEQUENCE</scope>
</reference>
<gene>
    <name evidence="1" type="ORF">LCGC14_2673040</name>
</gene>
<dbReference type="AlphaFoldDB" id="A0A0F9CFI7"/>
<comment type="caution">
    <text evidence="1">The sequence shown here is derived from an EMBL/GenBank/DDBJ whole genome shotgun (WGS) entry which is preliminary data.</text>
</comment>
<feature type="non-terminal residue" evidence="1">
    <location>
        <position position="1"/>
    </location>
</feature>
<accession>A0A0F9CFI7</accession>